<keyword evidence="9" id="KW-1185">Reference proteome</keyword>
<dbReference type="EMBL" id="BNBE01000003">
    <property type="protein sequence ID" value="GHG19285.1"/>
    <property type="molecule type" value="Genomic_DNA"/>
</dbReference>
<keyword evidence="4 8" id="KW-0503">Monooxygenase</keyword>
<dbReference type="GO" id="GO:0016705">
    <property type="term" value="F:oxidoreductase activity, acting on paired donors, with incorporation or reduction of molecular oxygen"/>
    <property type="evidence" value="ECO:0007669"/>
    <property type="project" value="InterPro"/>
</dbReference>
<evidence type="ECO:0000259" key="7">
    <source>
        <dbReference type="Pfam" id="PF00296"/>
    </source>
</evidence>
<accession>A0A919EQM6</accession>
<dbReference type="InterPro" id="IPR051260">
    <property type="entry name" value="Diverse_substr_monoxygenases"/>
</dbReference>
<dbReference type="InterPro" id="IPR016215">
    <property type="entry name" value="NTA_MOA"/>
</dbReference>
<dbReference type="PANTHER" id="PTHR30011:SF16">
    <property type="entry name" value="C2H2 FINGER DOMAIN TRANSCRIPTION FACTOR (EUROFUNG)-RELATED"/>
    <property type="match status" value="1"/>
</dbReference>
<comment type="similarity">
    <text evidence="5">Belongs to the NtaA/SnaA/DszA monooxygenase family.</text>
</comment>
<evidence type="ECO:0000313" key="8">
    <source>
        <dbReference type="EMBL" id="GHG19285.1"/>
    </source>
</evidence>
<dbReference type="Gene3D" id="3.20.20.30">
    <property type="entry name" value="Luciferase-like domain"/>
    <property type="match status" value="1"/>
</dbReference>
<gene>
    <name evidence="8" type="ORF">GCM10017667_62670</name>
</gene>
<dbReference type="AlphaFoldDB" id="A0A919EQM6"/>
<name>A0A919EQM6_STRFL</name>
<sequence length="341" mass="35874">MTGVRTLHLAVEIAPPPSAATGSALRDAAATVALARLAEDAGLDFLTHDDSFARPGLDALAVLARTAPETRSIGLVPTVTTTHTEPFHVQAAVASLDWASRGRAGWRVAVSPGAAEARLFGRRPAAPAAELWQEAGEAAEVARLLWDSWEDDAEIRDVATGRFVDRDKLHHVDFEGASFSVRGPSIVPRPPQGNPVVVVDATRPAARETAARHADVALVRASSPEEAAALRAELHRAARAHGRDPGLLRVLLTLAADLDAHPGGPAALAGLVADWHGGGAVDGLHLVPAVPERDLPRFAAEVVGPLRDRGLFRTAYEGTTLRDHLGLPRPVSRYAPKGADA</sequence>
<dbReference type="Pfam" id="PF00296">
    <property type="entry name" value="Bac_luciferase"/>
    <property type="match status" value="1"/>
</dbReference>
<feature type="binding site" evidence="6">
    <location>
        <position position="78"/>
    </location>
    <ligand>
        <name>FMN</name>
        <dbReference type="ChEBI" id="CHEBI:58210"/>
    </ligand>
</feature>
<evidence type="ECO:0000256" key="6">
    <source>
        <dbReference type="PIRSR" id="PIRSR000337-1"/>
    </source>
</evidence>
<protein>
    <submittedName>
        <fullName evidence="8">Monooxygenase</fullName>
    </submittedName>
</protein>
<evidence type="ECO:0000256" key="3">
    <source>
        <dbReference type="ARBA" id="ARBA00023002"/>
    </source>
</evidence>
<dbReference type="InterPro" id="IPR036661">
    <property type="entry name" value="Luciferase-like_sf"/>
</dbReference>
<keyword evidence="1 6" id="KW-0285">Flavoprotein</keyword>
<keyword evidence="3" id="KW-0560">Oxidoreductase</keyword>
<dbReference type="GO" id="GO:0004497">
    <property type="term" value="F:monooxygenase activity"/>
    <property type="evidence" value="ECO:0007669"/>
    <property type="project" value="UniProtKB-KW"/>
</dbReference>
<dbReference type="InterPro" id="IPR011251">
    <property type="entry name" value="Luciferase-like_dom"/>
</dbReference>
<evidence type="ECO:0000256" key="5">
    <source>
        <dbReference type="ARBA" id="ARBA00033748"/>
    </source>
</evidence>
<keyword evidence="2 6" id="KW-0288">FMN</keyword>
<feature type="domain" description="Luciferase-like" evidence="7">
    <location>
        <begin position="22"/>
        <end position="254"/>
    </location>
</feature>
<evidence type="ECO:0000256" key="2">
    <source>
        <dbReference type="ARBA" id="ARBA00022643"/>
    </source>
</evidence>
<organism evidence="8 9">
    <name type="scientific">Streptomyces filamentosus</name>
    <name type="common">Streptomyces roseosporus</name>
    <dbReference type="NCBI Taxonomy" id="67294"/>
    <lineage>
        <taxon>Bacteria</taxon>
        <taxon>Bacillati</taxon>
        <taxon>Actinomycetota</taxon>
        <taxon>Actinomycetes</taxon>
        <taxon>Kitasatosporales</taxon>
        <taxon>Streptomycetaceae</taxon>
        <taxon>Streptomyces</taxon>
    </lineage>
</organism>
<dbReference type="PANTHER" id="PTHR30011">
    <property type="entry name" value="ALKANESULFONATE MONOOXYGENASE-RELATED"/>
    <property type="match status" value="1"/>
</dbReference>
<dbReference type="Proteomes" id="UP000632849">
    <property type="component" value="Unassembled WGS sequence"/>
</dbReference>
<dbReference type="RefSeq" id="WP_190043889.1">
    <property type="nucleotide sequence ID" value="NZ_BNBE01000003.1"/>
</dbReference>
<proteinExistence type="inferred from homology"/>
<reference evidence="8" key="2">
    <citation type="submission" date="2020-09" db="EMBL/GenBank/DDBJ databases">
        <authorList>
            <person name="Sun Q."/>
            <person name="Ohkuma M."/>
        </authorList>
    </citation>
    <scope>NUCLEOTIDE SEQUENCE</scope>
    <source>
        <strain evidence="8">JCM 4122</strain>
    </source>
</reference>
<reference evidence="8" key="1">
    <citation type="journal article" date="2014" name="Int. J. Syst. Evol. Microbiol.">
        <title>Complete genome sequence of Corynebacterium casei LMG S-19264T (=DSM 44701T), isolated from a smear-ripened cheese.</title>
        <authorList>
            <consortium name="US DOE Joint Genome Institute (JGI-PGF)"/>
            <person name="Walter F."/>
            <person name="Albersmeier A."/>
            <person name="Kalinowski J."/>
            <person name="Ruckert C."/>
        </authorList>
    </citation>
    <scope>NUCLEOTIDE SEQUENCE</scope>
    <source>
        <strain evidence="8">JCM 4122</strain>
    </source>
</reference>
<comment type="caution">
    <text evidence="8">The sequence shown here is derived from an EMBL/GenBank/DDBJ whole genome shotgun (WGS) entry which is preliminary data.</text>
</comment>
<dbReference type="PIRSF" id="PIRSF000337">
    <property type="entry name" value="NTA_MOA"/>
    <property type="match status" value="1"/>
</dbReference>
<dbReference type="SUPFAM" id="SSF51679">
    <property type="entry name" value="Bacterial luciferase-like"/>
    <property type="match status" value="1"/>
</dbReference>
<evidence type="ECO:0000256" key="4">
    <source>
        <dbReference type="ARBA" id="ARBA00023033"/>
    </source>
</evidence>
<evidence type="ECO:0000313" key="9">
    <source>
        <dbReference type="Proteomes" id="UP000632849"/>
    </source>
</evidence>
<evidence type="ECO:0000256" key="1">
    <source>
        <dbReference type="ARBA" id="ARBA00022630"/>
    </source>
</evidence>